<dbReference type="PANTHER" id="PTHR43033:SF1">
    <property type="entry name" value="TRNA(ILE)-LYSIDINE SYNTHASE-RELATED"/>
    <property type="match status" value="1"/>
</dbReference>
<dbReference type="SMART" id="SM00977">
    <property type="entry name" value="TilS_C"/>
    <property type="match status" value="1"/>
</dbReference>
<dbReference type="PANTHER" id="PTHR43033">
    <property type="entry name" value="TRNA(ILE)-LYSIDINE SYNTHASE-RELATED"/>
    <property type="match status" value="1"/>
</dbReference>
<keyword evidence="11" id="KW-1185">Reference proteome</keyword>
<evidence type="ECO:0000256" key="1">
    <source>
        <dbReference type="ARBA" id="ARBA00004496"/>
    </source>
</evidence>
<dbReference type="Proteomes" id="UP000239663">
    <property type="component" value="Unassembled WGS sequence"/>
</dbReference>
<dbReference type="SUPFAM" id="SSF52402">
    <property type="entry name" value="Adenine nucleotide alpha hydrolases-like"/>
    <property type="match status" value="1"/>
</dbReference>
<accession>A0A2S7MW26</accession>
<dbReference type="SUPFAM" id="SSF56037">
    <property type="entry name" value="PheT/TilS domain"/>
    <property type="match status" value="1"/>
</dbReference>
<dbReference type="Gene3D" id="3.30.465.60">
    <property type="match status" value="1"/>
</dbReference>
<dbReference type="AlphaFoldDB" id="A0A2S7MW26"/>
<dbReference type="GO" id="GO:0005524">
    <property type="term" value="F:ATP binding"/>
    <property type="evidence" value="ECO:0007669"/>
    <property type="project" value="UniProtKB-UniRule"/>
</dbReference>
<evidence type="ECO:0000313" key="10">
    <source>
        <dbReference type="EMBL" id="PQD93966.1"/>
    </source>
</evidence>
<comment type="subcellular location">
    <subcellularLocation>
        <location evidence="1 8">Cytoplasm</location>
    </subcellularLocation>
</comment>
<evidence type="ECO:0000259" key="9">
    <source>
        <dbReference type="SMART" id="SM00977"/>
    </source>
</evidence>
<name>A0A2S7MW26_9BACI</name>
<dbReference type="Pfam" id="PF01171">
    <property type="entry name" value="ATP_bind_3"/>
    <property type="match status" value="1"/>
</dbReference>
<evidence type="ECO:0000256" key="7">
    <source>
        <dbReference type="ARBA" id="ARBA00048539"/>
    </source>
</evidence>
<evidence type="ECO:0000256" key="2">
    <source>
        <dbReference type="ARBA" id="ARBA00022490"/>
    </source>
</evidence>
<evidence type="ECO:0000256" key="4">
    <source>
        <dbReference type="ARBA" id="ARBA00022694"/>
    </source>
</evidence>
<keyword evidence="3 8" id="KW-0436">Ligase</keyword>
<feature type="binding site" evidence="8">
    <location>
        <begin position="27"/>
        <end position="32"/>
    </location>
    <ligand>
        <name>ATP</name>
        <dbReference type="ChEBI" id="CHEBI:30616"/>
    </ligand>
</feature>
<proteinExistence type="inferred from homology"/>
<dbReference type="InterPro" id="IPR012795">
    <property type="entry name" value="tRNA_Ile_lys_synt_N"/>
</dbReference>
<dbReference type="GO" id="GO:0005737">
    <property type="term" value="C:cytoplasm"/>
    <property type="evidence" value="ECO:0007669"/>
    <property type="project" value="UniProtKB-SubCell"/>
</dbReference>
<dbReference type="NCBIfam" id="TIGR02432">
    <property type="entry name" value="lysidine_TilS_N"/>
    <property type="match status" value="1"/>
</dbReference>
<dbReference type="Pfam" id="PF11734">
    <property type="entry name" value="TilS_C"/>
    <property type="match status" value="1"/>
</dbReference>
<keyword evidence="2 8" id="KW-0963">Cytoplasm</keyword>
<dbReference type="GO" id="GO:0032267">
    <property type="term" value="F:tRNA(Ile)-lysidine synthase activity"/>
    <property type="evidence" value="ECO:0007669"/>
    <property type="project" value="UniProtKB-EC"/>
</dbReference>
<dbReference type="SUPFAM" id="SSF82829">
    <property type="entry name" value="MesJ substrate recognition domain-like"/>
    <property type="match status" value="1"/>
</dbReference>
<dbReference type="NCBIfam" id="TIGR02433">
    <property type="entry name" value="lysidine_TilS_C"/>
    <property type="match status" value="1"/>
</dbReference>
<dbReference type="InterPro" id="IPR012796">
    <property type="entry name" value="Lysidine-tRNA-synth_C"/>
</dbReference>
<comment type="domain">
    <text evidence="8">The N-terminal region contains the highly conserved SGGXDS motif, predicted to be a P-loop motif involved in ATP binding.</text>
</comment>
<evidence type="ECO:0000256" key="3">
    <source>
        <dbReference type="ARBA" id="ARBA00022598"/>
    </source>
</evidence>
<dbReference type="OrthoDB" id="9807403at2"/>
<comment type="similarity">
    <text evidence="8">Belongs to the tRNA(Ile)-lysidine synthase family.</text>
</comment>
<dbReference type="EC" id="6.3.4.19" evidence="8"/>
<dbReference type="EMBL" id="PKOZ01000017">
    <property type="protein sequence ID" value="PQD93966.1"/>
    <property type="molecule type" value="Genomic_DNA"/>
</dbReference>
<dbReference type="CDD" id="cd01992">
    <property type="entry name" value="TilS_N"/>
    <property type="match status" value="1"/>
</dbReference>
<dbReference type="InterPro" id="IPR011063">
    <property type="entry name" value="TilS/TtcA_N"/>
</dbReference>
<dbReference type="InterPro" id="IPR012094">
    <property type="entry name" value="tRNA_Ile_lys_synt"/>
</dbReference>
<reference evidence="10 11" key="1">
    <citation type="submission" date="2017-12" db="EMBL/GenBank/DDBJ databases">
        <title>Taxonomic description and draft genome of Pradoshia cofamensis Gen. nov., sp. nov., a thermotolerant bacillale isolated from anterior gut of earthworm Eisenia fetida.</title>
        <authorList>
            <person name="Saha T."/>
            <person name="Chakraborty R."/>
        </authorList>
    </citation>
    <scope>NUCLEOTIDE SEQUENCE [LARGE SCALE GENOMIC DNA]</scope>
    <source>
        <strain evidence="10 11">EAG3</strain>
    </source>
</reference>
<evidence type="ECO:0000313" key="11">
    <source>
        <dbReference type="Proteomes" id="UP000239663"/>
    </source>
</evidence>
<dbReference type="RefSeq" id="WP_104850704.1">
    <property type="nucleotide sequence ID" value="NZ_PKOZ01000017.1"/>
</dbReference>
<feature type="domain" description="Lysidine-tRNA(Ile) synthetase C-terminal" evidence="9">
    <location>
        <begin position="387"/>
        <end position="460"/>
    </location>
</feature>
<keyword evidence="6 8" id="KW-0067">ATP-binding</keyword>
<comment type="function">
    <text evidence="8">Ligates lysine onto the cytidine present at position 34 of the AUA codon-specific tRNA(Ile) that contains the anticodon CAU, in an ATP-dependent manner. Cytidine is converted to lysidine, thus changing the amino acid specificity of the tRNA from methionine to isoleucine.</text>
</comment>
<dbReference type="GO" id="GO:0006400">
    <property type="term" value="P:tRNA modification"/>
    <property type="evidence" value="ECO:0007669"/>
    <property type="project" value="UniProtKB-UniRule"/>
</dbReference>
<keyword evidence="4 8" id="KW-0819">tRNA processing</keyword>
<evidence type="ECO:0000256" key="8">
    <source>
        <dbReference type="HAMAP-Rule" id="MF_01161"/>
    </source>
</evidence>
<organism evidence="10 11">
    <name type="scientific">Pradoshia eiseniae</name>
    <dbReference type="NCBI Taxonomy" id="2064768"/>
    <lineage>
        <taxon>Bacteria</taxon>
        <taxon>Bacillati</taxon>
        <taxon>Bacillota</taxon>
        <taxon>Bacilli</taxon>
        <taxon>Bacillales</taxon>
        <taxon>Bacillaceae</taxon>
        <taxon>Pradoshia</taxon>
    </lineage>
</organism>
<comment type="caution">
    <text evidence="10">The sequence shown here is derived from an EMBL/GenBank/DDBJ whole genome shotgun (WGS) entry which is preliminary data.</text>
</comment>
<evidence type="ECO:0000256" key="5">
    <source>
        <dbReference type="ARBA" id="ARBA00022741"/>
    </source>
</evidence>
<protein>
    <recommendedName>
        <fullName evidence="8">tRNA(Ile)-lysidine synthase</fullName>
        <ecNumber evidence="8">6.3.4.19</ecNumber>
    </recommendedName>
    <alternativeName>
        <fullName evidence="8">tRNA(Ile)-2-lysyl-cytidine synthase</fullName>
    </alternativeName>
    <alternativeName>
        <fullName evidence="8">tRNA(Ile)-lysidine synthetase</fullName>
    </alternativeName>
</protein>
<dbReference type="Gene3D" id="3.40.50.620">
    <property type="entry name" value="HUPs"/>
    <property type="match status" value="1"/>
</dbReference>
<comment type="catalytic activity">
    <reaction evidence="7 8">
        <text>cytidine(34) in tRNA(Ile2) + L-lysine + ATP = lysidine(34) in tRNA(Ile2) + AMP + diphosphate + H(+)</text>
        <dbReference type="Rhea" id="RHEA:43744"/>
        <dbReference type="Rhea" id="RHEA-COMP:10625"/>
        <dbReference type="Rhea" id="RHEA-COMP:10670"/>
        <dbReference type="ChEBI" id="CHEBI:15378"/>
        <dbReference type="ChEBI" id="CHEBI:30616"/>
        <dbReference type="ChEBI" id="CHEBI:32551"/>
        <dbReference type="ChEBI" id="CHEBI:33019"/>
        <dbReference type="ChEBI" id="CHEBI:82748"/>
        <dbReference type="ChEBI" id="CHEBI:83665"/>
        <dbReference type="ChEBI" id="CHEBI:456215"/>
        <dbReference type="EC" id="6.3.4.19"/>
    </reaction>
</comment>
<dbReference type="InterPro" id="IPR014729">
    <property type="entry name" value="Rossmann-like_a/b/a_fold"/>
</dbReference>
<sequence>MLESKVSAFIKQKQLIDPGDSCLVGVSGGPDSIALLAYMKELAPAYGLTIMVAHVDHMFRGEESYQDYRYVEGMCDRWNIPFMGARIDVPKHIRQTGKNAQQASRDCRYAHYEAIMKKYSVKKLILAHHLDDQAETILMNLVRGSTGKARMGIPVKRPFADGMLIRPFLAVTRDEVMDYCERMNLSPRFDPSNEKDVYTRNRFRKYILPIIKKENKQAMNHIQRFSEELELDEDYLQSLAQEKFEKLGMMQENGKWIVEIARLSEVPKPLQRRVIQLILNYLYQVKPFVFSYVHIDSIQSLLVESDPSISLQLPLGLRVTKTYERLLFHFGELPVSSYSNELCMPGITVLGNGYAIETALWDGTVEDVFQESANACIIPIAKDRLPLLVRNRLDGDRYKPKGFAGHKKLKKLFIERKIPIHLRDSWPIVTDKNGAIVWIPGLQQVSAEHSPNAIYIMVKYTELNS</sequence>
<evidence type="ECO:0000256" key="6">
    <source>
        <dbReference type="ARBA" id="ARBA00022840"/>
    </source>
</evidence>
<dbReference type="Pfam" id="PF09179">
    <property type="entry name" value="TilS"/>
    <property type="match status" value="1"/>
</dbReference>
<dbReference type="HAMAP" id="MF_01161">
    <property type="entry name" value="tRNA_Ile_lys_synt"/>
    <property type="match status" value="1"/>
</dbReference>
<gene>
    <name evidence="8 10" type="primary">tilS</name>
    <name evidence="10" type="ORF">CYL18_17080</name>
</gene>
<keyword evidence="5 8" id="KW-0547">Nucleotide-binding</keyword>
<dbReference type="InterPro" id="IPR015262">
    <property type="entry name" value="tRNA_Ile_lys_synt_subst-bd"/>
</dbReference>